<evidence type="ECO:0000313" key="1">
    <source>
        <dbReference type="EMBL" id="MDY0749096.1"/>
    </source>
</evidence>
<organism evidence="1 2">
    <name type="scientific">Roseateles agri</name>
    <dbReference type="NCBI Taxonomy" id="3098619"/>
    <lineage>
        <taxon>Bacteria</taxon>
        <taxon>Pseudomonadati</taxon>
        <taxon>Pseudomonadota</taxon>
        <taxon>Betaproteobacteria</taxon>
        <taxon>Burkholderiales</taxon>
        <taxon>Sphaerotilaceae</taxon>
        <taxon>Roseateles</taxon>
    </lineage>
</organism>
<sequence>MSSTWKLKRTAQCKKCPWRVDVDPHDIPNGYNVAKHQELARTIAKPGDLSQVGQPLQAMACHETDDAHCVGWLSHQLGRGNNIPLRLRMMSCENSMNLRLRGEQHACFEDTLVAAMRDGAAPVDLGVD</sequence>
<reference evidence="1 2" key="1">
    <citation type="submission" date="2023-11" db="EMBL/GenBank/DDBJ databases">
        <title>Paucibacter sp. nov., isolated from fresh soil in Korea.</title>
        <authorList>
            <person name="Le N.T.T."/>
        </authorList>
    </citation>
    <scope>NUCLEOTIDE SEQUENCE [LARGE SCALE GENOMIC DNA]</scope>
    <source>
        <strain evidence="1 2">R3-3</strain>
    </source>
</reference>
<protein>
    <submittedName>
        <fullName evidence="1">DUF6283 family protein</fullName>
    </submittedName>
</protein>
<dbReference type="EMBL" id="JAXCLA010000013">
    <property type="protein sequence ID" value="MDY0749096.1"/>
    <property type="molecule type" value="Genomic_DNA"/>
</dbReference>
<dbReference type="Pfam" id="PF19800">
    <property type="entry name" value="DUF6283"/>
    <property type="match status" value="1"/>
</dbReference>
<evidence type="ECO:0000313" key="2">
    <source>
        <dbReference type="Proteomes" id="UP001285263"/>
    </source>
</evidence>
<keyword evidence="2" id="KW-1185">Reference proteome</keyword>
<accession>A0ABU5DRZ2</accession>
<proteinExistence type="predicted"/>
<dbReference type="Proteomes" id="UP001285263">
    <property type="component" value="Unassembled WGS sequence"/>
</dbReference>
<gene>
    <name evidence="1" type="ORF">SNE35_31660</name>
</gene>
<name>A0ABU5DRZ2_9BURK</name>
<dbReference type="RefSeq" id="WP_320427062.1">
    <property type="nucleotide sequence ID" value="NZ_JAXCLA010000013.1"/>
</dbReference>
<dbReference type="InterPro" id="IPR046250">
    <property type="entry name" value="DUF6283"/>
</dbReference>
<comment type="caution">
    <text evidence="1">The sequence shown here is derived from an EMBL/GenBank/DDBJ whole genome shotgun (WGS) entry which is preliminary data.</text>
</comment>